<reference evidence="1" key="1">
    <citation type="submission" date="2020-08" db="EMBL/GenBank/DDBJ databases">
        <title>Multicomponent nature underlies the extraordinary mechanical properties of spider dragline silk.</title>
        <authorList>
            <person name="Kono N."/>
            <person name="Nakamura H."/>
            <person name="Mori M."/>
            <person name="Yoshida Y."/>
            <person name="Ohtoshi R."/>
            <person name="Malay A.D."/>
            <person name="Moran D.A.P."/>
            <person name="Tomita M."/>
            <person name="Numata K."/>
            <person name="Arakawa K."/>
        </authorList>
    </citation>
    <scope>NUCLEOTIDE SEQUENCE</scope>
</reference>
<evidence type="ECO:0000313" key="2">
    <source>
        <dbReference type="Proteomes" id="UP000887013"/>
    </source>
</evidence>
<dbReference type="AlphaFoldDB" id="A0A8X6PZX2"/>
<organism evidence="1 2">
    <name type="scientific">Nephila pilipes</name>
    <name type="common">Giant wood spider</name>
    <name type="synonym">Nephila maculata</name>
    <dbReference type="NCBI Taxonomy" id="299642"/>
    <lineage>
        <taxon>Eukaryota</taxon>
        <taxon>Metazoa</taxon>
        <taxon>Ecdysozoa</taxon>
        <taxon>Arthropoda</taxon>
        <taxon>Chelicerata</taxon>
        <taxon>Arachnida</taxon>
        <taxon>Araneae</taxon>
        <taxon>Araneomorphae</taxon>
        <taxon>Entelegynae</taxon>
        <taxon>Araneoidea</taxon>
        <taxon>Nephilidae</taxon>
        <taxon>Nephila</taxon>
    </lineage>
</organism>
<comment type="caution">
    <text evidence="1">The sequence shown here is derived from an EMBL/GenBank/DDBJ whole genome shotgun (WGS) entry which is preliminary data.</text>
</comment>
<dbReference type="Proteomes" id="UP000887013">
    <property type="component" value="Unassembled WGS sequence"/>
</dbReference>
<dbReference type="EMBL" id="BMAW01025985">
    <property type="protein sequence ID" value="GFT94820.1"/>
    <property type="molecule type" value="Genomic_DNA"/>
</dbReference>
<name>A0A8X6PZX2_NEPPI</name>
<sequence>MMDKSAQRHARNNPPLHTGCLSYVICNSMFEHSRPSFYFSSQKLVSSEYLYSRVPMQRTVPPEEGIFDPTMLCDSESSPMLLLQVCRTRRESFCMVVSIFVGKRIVLEVTHKSIG</sequence>
<accession>A0A8X6PZX2</accession>
<protein>
    <submittedName>
        <fullName evidence="1">Uncharacterized protein</fullName>
    </submittedName>
</protein>
<proteinExistence type="predicted"/>
<gene>
    <name evidence="1" type="ORF">NPIL_103671</name>
</gene>
<keyword evidence="2" id="KW-1185">Reference proteome</keyword>
<evidence type="ECO:0000313" key="1">
    <source>
        <dbReference type="EMBL" id="GFT94820.1"/>
    </source>
</evidence>